<reference evidence="1 2" key="1">
    <citation type="journal article" date="2013" name="BMC Genomics">
        <title>Genomics-driven discovery of the pneumocandin biosynthetic gene cluster in the fungus Glarea lozoyensis.</title>
        <authorList>
            <person name="Chen L."/>
            <person name="Yue Q."/>
            <person name="Zhang X."/>
            <person name="Xiang M."/>
            <person name="Wang C."/>
            <person name="Li S."/>
            <person name="Che Y."/>
            <person name="Ortiz-Lopez F.J."/>
            <person name="Bills G.F."/>
            <person name="Liu X."/>
            <person name="An Z."/>
        </authorList>
    </citation>
    <scope>NUCLEOTIDE SEQUENCE [LARGE SCALE GENOMIC DNA]</scope>
    <source>
        <strain evidence="2">ATCC 20868 / MF5171</strain>
    </source>
</reference>
<dbReference type="HOGENOM" id="CLU_1740685_0_0_1"/>
<evidence type="ECO:0000313" key="1">
    <source>
        <dbReference type="EMBL" id="EPE25104.1"/>
    </source>
</evidence>
<dbReference type="AlphaFoldDB" id="S3CIK6"/>
<dbReference type="KEGG" id="glz:GLAREA_11685"/>
<organism evidence="1 2">
    <name type="scientific">Glarea lozoyensis (strain ATCC 20868 / MF5171)</name>
    <dbReference type="NCBI Taxonomy" id="1116229"/>
    <lineage>
        <taxon>Eukaryota</taxon>
        <taxon>Fungi</taxon>
        <taxon>Dikarya</taxon>
        <taxon>Ascomycota</taxon>
        <taxon>Pezizomycotina</taxon>
        <taxon>Leotiomycetes</taxon>
        <taxon>Helotiales</taxon>
        <taxon>Helotiaceae</taxon>
        <taxon>Glarea</taxon>
    </lineage>
</organism>
<proteinExistence type="predicted"/>
<sequence>MIVTESLMSDMRSCLTNAKSRGILDDVEFKRSATRSFPIKMPVLNPSSDTVENAVPATGSAMFKIDIKGGPYQKLKLSETVGKDRLWAAIFTSLDAPDRKAIFNTEQGQENLSLVGVEFLITENILFESAWCLQTQTRISDNNFKVVFVF</sequence>
<dbReference type="EMBL" id="KE145372">
    <property type="protein sequence ID" value="EPE25104.1"/>
    <property type="molecule type" value="Genomic_DNA"/>
</dbReference>
<dbReference type="GeneID" id="19470726"/>
<gene>
    <name evidence="1" type="ORF">GLAREA_11685</name>
</gene>
<dbReference type="Proteomes" id="UP000016922">
    <property type="component" value="Unassembled WGS sequence"/>
</dbReference>
<keyword evidence="2" id="KW-1185">Reference proteome</keyword>
<evidence type="ECO:0000313" key="2">
    <source>
        <dbReference type="Proteomes" id="UP000016922"/>
    </source>
</evidence>
<dbReference type="RefSeq" id="XP_008088019.1">
    <property type="nucleotide sequence ID" value="XM_008089828.1"/>
</dbReference>
<protein>
    <submittedName>
        <fullName evidence="1">Uncharacterized protein</fullName>
    </submittedName>
</protein>
<accession>S3CIK6</accession>
<name>S3CIK6_GLAL2</name>